<proteinExistence type="predicted"/>
<reference evidence="1" key="1">
    <citation type="journal article" date="2021" name="Viruses">
        <title>Identification and Full Characterisation of Two Novel Crustacean Infecting Members of the Family Nudiviridae Provides Support for Two Subfamilies.</title>
        <authorList>
            <person name="Bateman K.S."/>
            <person name="Kerr R."/>
            <person name="Stentiford G.D."/>
            <person name="Bean T.P."/>
            <person name="Hooper C."/>
            <person name="Van Eynde B."/>
            <person name="Delbare D."/>
            <person name="Bojko J."/>
            <person name="Christiaens O."/>
            <person name="Taning C.N.T."/>
            <person name="Smagghe G."/>
            <person name="van Oers M.M."/>
            <person name="van Aerle R."/>
        </authorList>
    </citation>
    <scope>NUCLEOTIDE SEQUENCE</scope>
    <source>
        <strain evidence="1">AN2</strain>
    </source>
</reference>
<evidence type="ECO:0000313" key="1">
    <source>
        <dbReference type="EMBL" id="UBZ25653.1"/>
    </source>
</evidence>
<organism evidence="1 2">
    <name type="scientific">Carcinus maenas nudivirus</name>
    <dbReference type="NCBI Taxonomy" id="2880837"/>
    <lineage>
        <taxon>Viruses</taxon>
        <taxon>Viruses incertae sedis</taxon>
        <taxon>Naldaviricetes</taxon>
        <taxon>Lefavirales</taxon>
        <taxon>Nudiviridae</taxon>
        <taxon>Gammanudivirus</taxon>
        <taxon>Gammanudivirus cameanadis</taxon>
    </lineage>
</organism>
<dbReference type="EMBL" id="MZ311578">
    <property type="protein sequence ID" value="UBZ25653.1"/>
    <property type="molecule type" value="Genomic_DNA"/>
</dbReference>
<dbReference type="Proteomes" id="UP000830962">
    <property type="component" value="Segment"/>
</dbReference>
<evidence type="ECO:0000313" key="2">
    <source>
        <dbReference type="Proteomes" id="UP000830962"/>
    </source>
</evidence>
<gene>
    <name evidence="1" type="ORF">CmNV_062</name>
</gene>
<accession>A0AAE8Y196</accession>
<name>A0AAE8Y196_9VIRU</name>
<sequence length="457" mass="52669">MSSFITESKVAETYPQADVIFSKHLTEALNKIKPYEKKDTYFEDEIIDDCIAKAKTDIPSSAKSITIEYVKLFDNERVSISPSGKLVVQCDDCTNDLSGSIHTINTGMAFKVPDNQILIISLPTKLGDKVRMNPVCIDKTTTMPVILFINTNAECDQYIYNLDINLFSTNALKYKVNNKKVVLNKSVVKNFNTRNVDILKIQGEDYDQDTKMATIAVNRTVFQLFKKTALFIFNRKRNHLNSQNAMYGATVNAEGDICIFENNDIEMYLQDKSYTVVVGLYTNVTFNVTDKPLPSLNGGYNGWLCLFEPKYSEIVQAYKDTQKVLNNMDVVKKILENLKMDTEENLKKMPTVCGKKTLDNMRKNNDTKMTDFDEYMTEMNKTVDNLVTFETKINNCIKNLQNIKELEEKKFCCYYGDEDENKEKNWDASIETQNWEEFFLENEEKPEEPKTKKMKLM</sequence>
<protein>
    <submittedName>
        <fullName evidence="1">Uncharacterized protein</fullName>
    </submittedName>
</protein>
<keyword evidence="2" id="KW-1185">Reference proteome</keyword>